<dbReference type="Pfam" id="PF01095">
    <property type="entry name" value="Pectinesterase"/>
    <property type="match status" value="1"/>
</dbReference>
<dbReference type="SUPFAM" id="SSF51126">
    <property type="entry name" value="Pectin lyase-like"/>
    <property type="match status" value="1"/>
</dbReference>
<dbReference type="Proteomes" id="UP000233551">
    <property type="component" value="Unassembled WGS sequence"/>
</dbReference>
<feature type="region of interest" description="Disordered" evidence="13">
    <location>
        <begin position="51"/>
        <end position="73"/>
    </location>
</feature>
<comment type="function">
    <text evidence="10">Acts in the modification of cell walls via demethylesterification of cell wall pectin.</text>
</comment>
<dbReference type="OrthoDB" id="2019149at2759"/>
<dbReference type="UniPathway" id="UPA00545">
    <property type="reaction ID" value="UER00823"/>
</dbReference>
<keyword evidence="7" id="KW-1015">Disulfide bond</keyword>
<dbReference type="GO" id="GO:0004857">
    <property type="term" value="F:enzyme inhibitor activity"/>
    <property type="evidence" value="ECO:0007669"/>
    <property type="project" value="InterPro"/>
</dbReference>
<dbReference type="PANTHER" id="PTHR31707">
    <property type="entry name" value="PECTINESTERASE"/>
    <property type="match status" value="1"/>
</dbReference>
<sequence length="581" mass="64471">MAFQDFDYLSERRKAERSRKLKKRITIAVISSLALAAVVAAGVIAVVRSDHKDDNKGNSEAAPAGPSKQISHSEKAIKMVCSSTDYQETCKNTLAKAVKGDESQAQPKDLMKLAIKAVGDEITAALNKTEKFKFESPEEKGAFEDCKKLLEDAIEELELSTTSINGDMKKLASKTGDLNNWLSAVVSYQQTCIDGFPEGKLKSDMKKALQMADELTSNSLAIISQLSTFLSTLGGNRHLLSVDKDGFASWMSSDERRMLKGNQGEKPTPNVTVAKDGSGQFKTINEALNAIPAKYTGRYVIYVKEGVYDESVLLTKKMVNITMYGDGSQKSIVTGSKNFVDGVRTFQTATFAVEAEGFMGQAMGFRNTAGPEKHQAVAVRVKGDRAIFLNCRFEGYQDTLYVQTHRQFYRSCVIAGTVDFIFGDATSVFQNCLIVVRKPLDNQQNIVTAQGRYERHEGTGIVLQNCHIQADDKLVPAKATIKNYLGRPWKEFSRTVIMESEIDDLIHPDGWMPWDKDFALKTLYYAEYNNKGPGAKLDARVNWPGYKKNFKKADAEKFTIGTFLEGDWIRAANVPVHFGLF</sequence>
<dbReference type="NCBIfam" id="TIGR01614">
    <property type="entry name" value="PME_inhib"/>
    <property type="match status" value="1"/>
</dbReference>
<keyword evidence="14" id="KW-0812">Transmembrane</keyword>
<gene>
    <name evidence="16" type="ORF">CDL15_Pgr013242</name>
    <name evidence="17" type="ORF">CRG98_018380</name>
</gene>
<dbReference type="Proteomes" id="UP000197138">
    <property type="component" value="Unassembled WGS sequence"/>
</dbReference>
<keyword evidence="14" id="KW-1133">Transmembrane helix</keyword>
<comment type="pathway">
    <text evidence="1 12">Glycan metabolism; pectin degradation; 2-dehydro-3-deoxy-D-gluconate from pectin: step 1/5.</text>
</comment>
<dbReference type="PROSITE" id="PS00503">
    <property type="entry name" value="PECTINESTERASE_2"/>
    <property type="match status" value="1"/>
</dbReference>
<keyword evidence="14" id="KW-0472">Membrane</keyword>
<comment type="caution">
    <text evidence="16">The sequence shown here is derived from an EMBL/GenBank/DDBJ whole genome shotgun (WGS) entry which is preliminary data.</text>
</comment>
<keyword evidence="5 12" id="KW-0378">Hydrolase</keyword>
<comment type="catalytic activity">
    <reaction evidence="9 12">
        <text>[(1-&gt;4)-alpha-D-galacturonosyl methyl ester](n) + n H2O = [(1-&gt;4)-alpha-D-galacturonosyl](n) + n methanol + n H(+)</text>
        <dbReference type="Rhea" id="RHEA:22380"/>
        <dbReference type="Rhea" id="RHEA-COMP:14570"/>
        <dbReference type="Rhea" id="RHEA-COMP:14573"/>
        <dbReference type="ChEBI" id="CHEBI:15377"/>
        <dbReference type="ChEBI" id="CHEBI:15378"/>
        <dbReference type="ChEBI" id="CHEBI:17790"/>
        <dbReference type="ChEBI" id="CHEBI:140522"/>
        <dbReference type="ChEBI" id="CHEBI:140523"/>
        <dbReference type="EC" id="3.1.1.11"/>
    </reaction>
</comment>
<dbReference type="FunFam" id="1.20.140.40:FF:000001">
    <property type="entry name" value="Pectinesterase"/>
    <property type="match status" value="1"/>
</dbReference>
<dbReference type="STRING" id="22663.A0A218WPD1"/>
<dbReference type="EMBL" id="PGOL01001064">
    <property type="protein sequence ID" value="PKI61232.1"/>
    <property type="molecule type" value="Genomic_DNA"/>
</dbReference>
<evidence type="ECO:0000256" key="4">
    <source>
        <dbReference type="ARBA" id="ARBA00013229"/>
    </source>
</evidence>
<evidence type="ECO:0000256" key="11">
    <source>
        <dbReference type="PROSITE-ProRule" id="PRU10040"/>
    </source>
</evidence>
<accession>A0A218WPD1</accession>
<dbReference type="EC" id="3.1.1.11" evidence="4 12"/>
<protein>
    <recommendedName>
        <fullName evidence="4 12">Pectinesterase</fullName>
        <ecNumber evidence="4 12">3.1.1.11</ecNumber>
    </recommendedName>
</protein>
<evidence type="ECO:0000256" key="8">
    <source>
        <dbReference type="ARBA" id="ARBA00023180"/>
    </source>
</evidence>
<dbReference type="InterPro" id="IPR011050">
    <property type="entry name" value="Pectin_lyase_fold/virulence"/>
</dbReference>
<evidence type="ECO:0000313" key="16">
    <source>
        <dbReference type="EMBL" id="OWM74338.1"/>
    </source>
</evidence>
<dbReference type="Gene3D" id="1.20.140.40">
    <property type="entry name" value="Invertase/pectin methylesterase inhibitor family protein"/>
    <property type="match status" value="1"/>
</dbReference>
<evidence type="ECO:0000256" key="13">
    <source>
        <dbReference type="SAM" id="MobiDB-lite"/>
    </source>
</evidence>
<organism evidence="16 18">
    <name type="scientific">Punica granatum</name>
    <name type="common">Pomegranate</name>
    <dbReference type="NCBI Taxonomy" id="22663"/>
    <lineage>
        <taxon>Eukaryota</taxon>
        <taxon>Viridiplantae</taxon>
        <taxon>Streptophyta</taxon>
        <taxon>Embryophyta</taxon>
        <taxon>Tracheophyta</taxon>
        <taxon>Spermatophyta</taxon>
        <taxon>Magnoliopsida</taxon>
        <taxon>eudicotyledons</taxon>
        <taxon>Gunneridae</taxon>
        <taxon>Pentapetalae</taxon>
        <taxon>rosids</taxon>
        <taxon>malvids</taxon>
        <taxon>Myrtales</taxon>
        <taxon>Lythraceae</taxon>
        <taxon>Punica</taxon>
    </lineage>
</organism>
<dbReference type="GO" id="GO:0042545">
    <property type="term" value="P:cell wall modification"/>
    <property type="evidence" value="ECO:0007669"/>
    <property type="project" value="UniProtKB-UniRule"/>
</dbReference>
<comment type="similarity">
    <text evidence="2">In the N-terminal section; belongs to the PMEI family.</text>
</comment>
<dbReference type="InterPro" id="IPR012334">
    <property type="entry name" value="Pectin_lyas_fold"/>
</dbReference>
<evidence type="ECO:0000256" key="9">
    <source>
        <dbReference type="ARBA" id="ARBA00047928"/>
    </source>
</evidence>
<evidence type="ECO:0000256" key="5">
    <source>
        <dbReference type="ARBA" id="ARBA00022801"/>
    </source>
</evidence>
<dbReference type="SMART" id="SM00856">
    <property type="entry name" value="PMEI"/>
    <property type="match status" value="1"/>
</dbReference>
<evidence type="ECO:0000256" key="2">
    <source>
        <dbReference type="ARBA" id="ARBA00006027"/>
    </source>
</evidence>
<evidence type="ECO:0000256" key="14">
    <source>
        <dbReference type="SAM" id="Phobius"/>
    </source>
</evidence>
<evidence type="ECO:0000256" key="12">
    <source>
        <dbReference type="RuleBase" id="RU000589"/>
    </source>
</evidence>
<proteinExistence type="inferred from homology"/>
<evidence type="ECO:0000256" key="3">
    <source>
        <dbReference type="ARBA" id="ARBA00007786"/>
    </source>
</evidence>
<comment type="similarity">
    <text evidence="3">In the C-terminal section; belongs to the pectinesterase family.</text>
</comment>
<evidence type="ECO:0000313" key="17">
    <source>
        <dbReference type="EMBL" id="PKI61232.1"/>
    </source>
</evidence>
<dbReference type="CDD" id="cd15798">
    <property type="entry name" value="PMEI-like_3"/>
    <property type="match status" value="1"/>
</dbReference>
<dbReference type="GeneID" id="116196861"/>
<reference evidence="17 19" key="3">
    <citation type="submission" date="2017-11" db="EMBL/GenBank/DDBJ databases">
        <title>De-novo sequencing of pomegranate (Punica granatum L.) genome.</title>
        <authorList>
            <person name="Akparov Z."/>
            <person name="Amiraslanov A."/>
            <person name="Hajiyeva S."/>
            <person name="Abbasov M."/>
            <person name="Kaur K."/>
            <person name="Hamwieh A."/>
            <person name="Solovyev V."/>
            <person name="Salamov A."/>
            <person name="Braich B."/>
            <person name="Kosarev P."/>
            <person name="Mahmoud A."/>
            <person name="Hajiyev E."/>
            <person name="Babayeva S."/>
            <person name="Izzatullayeva V."/>
            <person name="Mammadov A."/>
            <person name="Mammadov A."/>
            <person name="Sharifova S."/>
            <person name="Ojaghi J."/>
            <person name="Eynullazada K."/>
            <person name="Bayramov B."/>
            <person name="Abdulazimova A."/>
            <person name="Shahmuradov I."/>
        </authorList>
    </citation>
    <scope>NUCLEOTIDE SEQUENCE [LARGE SCALE GENOMIC DNA]</scope>
    <source>
        <strain evidence="17">AG2017</strain>
        <strain evidence="19">cv. AG2017</strain>
        <tissue evidence="17">Leaf</tissue>
    </source>
</reference>
<reference evidence="18" key="1">
    <citation type="journal article" date="2017" name="Plant J.">
        <title>The pomegranate (Punica granatum L.) genome and the genomics of punicalagin biosynthesis.</title>
        <authorList>
            <person name="Qin G."/>
            <person name="Xu C."/>
            <person name="Ming R."/>
            <person name="Tang H."/>
            <person name="Guyot R."/>
            <person name="Kramer E.M."/>
            <person name="Hu Y."/>
            <person name="Yi X."/>
            <person name="Qi Y."/>
            <person name="Xu X."/>
            <person name="Gao Z."/>
            <person name="Pan H."/>
            <person name="Jian J."/>
            <person name="Tian Y."/>
            <person name="Yue Z."/>
            <person name="Xu Y."/>
        </authorList>
    </citation>
    <scope>NUCLEOTIDE SEQUENCE [LARGE SCALE GENOMIC DNA]</scope>
    <source>
        <strain evidence="18">cv. Dabenzi</strain>
    </source>
</reference>
<evidence type="ECO:0000313" key="18">
    <source>
        <dbReference type="Proteomes" id="UP000197138"/>
    </source>
</evidence>
<dbReference type="Pfam" id="PF04043">
    <property type="entry name" value="PMEI"/>
    <property type="match status" value="1"/>
</dbReference>
<dbReference type="AlphaFoldDB" id="A0A218WPD1"/>
<dbReference type="GO" id="GO:0045490">
    <property type="term" value="P:pectin catabolic process"/>
    <property type="evidence" value="ECO:0007669"/>
    <property type="project" value="UniProtKB-UniRule"/>
</dbReference>
<keyword evidence="19" id="KW-1185">Reference proteome</keyword>
<dbReference type="Gene3D" id="2.160.20.10">
    <property type="entry name" value="Single-stranded right-handed beta-helix, Pectin lyase-like"/>
    <property type="match status" value="1"/>
</dbReference>
<evidence type="ECO:0000256" key="10">
    <source>
        <dbReference type="ARBA" id="ARBA00057335"/>
    </source>
</evidence>
<dbReference type="InterPro" id="IPR033131">
    <property type="entry name" value="Pectinesterase_Asp_AS"/>
</dbReference>
<feature type="transmembrane region" description="Helical" evidence="14">
    <location>
        <begin position="25"/>
        <end position="47"/>
    </location>
</feature>
<evidence type="ECO:0000313" key="19">
    <source>
        <dbReference type="Proteomes" id="UP000233551"/>
    </source>
</evidence>
<feature type="active site" evidence="11">
    <location>
        <position position="419"/>
    </location>
</feature>
<dbReference type="GO" id="GO:0030599">
    <property type="term" value="F:pectinesterase activity"/>
    <property type="evidence" value="ECO:0007669"/>
    <property type="project" value="UniProtKB-UniRule"/>
</dbReference>
<evidence type="ECO:0000256" key="7">
    <source>
        <dbReference type="ARBA" id="ARBA00023157"/>
    </source>
</evidence>
<evidence type="ECO:0000256" key="1">
    <source>
        <dbReference type="ARBA" id="ARBA00005184"/>
    </source>
</evidence>
<name>A0A218WPD1_PUNGR</name>
<reference evidence="16" key="2">
    <citation type="submission" date="2017-06" db="EMBL/GenBank/DDBJ databases">
        <title>The pomegranate genome and the genomics of punicalagin biosynthesis.</title>
        <authorList>
            <person name="Xu C."/>
        </authorList>
    </citation>
    <scope>NUCLEOTIDE SEQUENCE [LARGE SCALE GENOMIC DNA]</scope>
    <source>
        <tissue evidence="16">Fresh leaf</tissue>
    </source>
</reference>
<dbReference type="SUPFAM" id="SSF101148">
    <property type="entry name" value="Plant invertase/pectin methylesterase inhibitor"/>
    <property type="match status" value="1"/>
</dbReference>
<dbReference type="InterPro" id="IPR035513">
    <property type="entry name" value="Invertase/methylesterase_inhib"/>
</dbReference>
<dbReference type="FunFam" id="2.160.20.10:FF:000001">
    <property type="entry name" value="Pectinesterase"/>
    <property type="match status" value="1"/>
</dbReference>
<dbReference type="InterPro" id="IPR006501">
    <property type="entry name" value="Pectinesterase_inhib_dom"/>
</dbReference>
<keyword evidence="8" id="KW-0325">Glycoprotein</keyword>
<dbReference type="InterPro" id="IPR000070">
    <property type="entry name" value="Pectinesterase_cat"/>
</dbReference>
<dbReference type="EMBL" id="MTKT01003779">
    <property type="protein sequence ID" value="OWM74338.1"/>
    <property type="molecule type" value="Genomic_DNA"/>
</dbReference>
<evidence type="ECO:0000256" key="6">
    <source>
        <dbReference type="ARBA" id="ARBA00023085"/>
    </source>
</evidence>
<keyword evidence="6 12" id="KW-0063">Aspartyl esterase</keyword>
<feature type="domain" description="Pectinesterase inhibitor" evidence="15">
    <location>
        <begin position="72"/>
        <end position="222"/>
    </location>
</feature>
<evidence type="ECO:0000259" key="15">
    <source>
        <dbReference type="SMART" id="SM00856"/>
    </source>
</evidence>